<keyword evidence="2" id="KW-1185">Reference proteome</keyword>
<protein>
    <recommendedName>
        <fullName evidence="3">DUF2744 domain-containing protein</fullName>
    </recommendedName>
</protein>
<dbReference type="Proteomes" id="UP000183810">
    <property type="component" value="Chromosome"/>
</dbReference>
<dbReference type="EMBL" id="CP018082">
    <property type="protein sequence ID" value="APE37676.1"/>
    <property type="molecule type" value="Genomic_DNA"/>
</dbReference>
<evidence type="ECO:0008006" key="3">
    <source>
        <dbReference type="Google" id="ProtNLM"/>
    </source>
</evidence>
<dbReference type="AlphaFoldDB" id="A0A1J0W033"/>
<proteinExistence type="predicted"/>
<evidence type="ECO:0000313" key="2">
    <source>
        <dbReference type="Proteomes" id="UP000183810"/>
    </source>
</evidence>
<gene>
    <name evidence="1" type="ORF">BOX37_31265</name>
</gene>
<dbReference type="RefSeq" id="WP_071930843.1">
    <property type="nucleotide sequence ID" value="NZ_CP018082.1"/>
</dbReference>
<evidence type="ECO:0000313" key="1">
    <source>
        <dbReference type="EMBL" id="APE37676.1"/>
    </source>
</evidence>
<organism evidence="1 2">
    <name type="scientific">Nocardia mangyaensis</name>
    <dbReference type="NCBI Taxonomy" id="2213200"/>
    <lineage>
        <taxon>Bacteria</taxon>
        <taxon>Bacillati</taxon>
        <taxon>Actinomycetota</taxon>
        <taxon>Actinomycetes</taxon>
        <taxon>Mycobacteriales</taxon>
        <taxon>Nocardiaceae</taxon>
        <taxon>Nocardia</taxon>
    </lineage>
</organism>
<dbReference type="Pfam" id="PF10910">
    <property type="entry name" value="Phage_gene29"/>
    <property type="match status" value="1"/>
</dbReference>
<dbReference type="OrthoDB" id="4419629at2"/>
<dbReference type="KEGG" id="nsl:BOX37_31265"/>
<reference evidence="1" key="1">
    <citation type="submission" date="2016-11" db="EMBL/GenBank/DDBJ databases">
        <authorList>
            <person name="Jaros S."/>
            <person name="Januszkiewicz K."/>
            <person name="Wedrychowicz H."/>
        </authorList>
    </citation>
    <scope>NUCLEOTIDE SEQUENCE [LARGE SCALE GENOMIC DNA]</scope>
    <source>
        <strain evidence="1">Y48</strain>
    </source>
</reference>
<name>A0A1J0W033_9NOCA</name>
<dbReference type="InterPro" id="IPR021226">
    <property type="entry name" value="Phage_gene29"/>
</dbReference>
<accession>A0A1J0W033</accession>
<sequence length="141" mass="15662">MPLPLQHECDSDDPEEAFVWALVGLPGPQNGPLLVPPQVLGKWSKHLWDLGFRHQSQLQTLEYHPAARGGEHWLGQAGHWVPLGTPMPPEITVPAVADFTPAERRDLVRQLQESGELAHLVDVRELAPDVAREGHATRSEE</sequence>